<name>A0AAN7MBW8_TRANT</name>
<keyword evidence="1" id="KW-0472">Membrane</keyword>
<dbReference type="Proteomes" id="UP001346149">
    <property type="component" value="Unassembled WGS sequence"/>
</dbReference>
<dbReference type="Pfam" id="PF04646">
    <property type="entry name" value="DUF604"/>
    <property type="match status" value="1"/>
</dbReference>
<dbReference type="PANTHER" id="PTHR10811">
    <property type="entry name" value="FRINGE-RELATED"/>
    <property type="match status" value="1"/>
</dbReference>
<evidence type="ECO:0000256" key="1">
    <source>
        <dbReference type="SAM" id="Phobius"/>
    </source>
</evidence>
<protein>
    <submittedName>
        <fullName evidence="2">Uncharacterized protein</fullName>
    </submittedName>
</protein>
<keyword evidence="3" id="KW-1185">Reference proteome</keyword>
<comment type="caution">
    <text evidence="2">The sequence shown here is derived from an EMBL/GenBank/DDBJ whole genome shotgun (WGS) entry which is preliminary data.</text>
</comment>
<dbReference type="InterPro" id="IPR006740">
    <property type="entry name" value="DUF604"/>
</dbReference>
<dbReference type="AlphaFoldDB" id="A0AAN7MBW8"/>
<dbReference type="Gene3D" id="3.90.550.50">
    <property type="match status" value="1"/>
</dbReference>
<keyword evidence="1" id="KW-0812">Transmembrane</keyword>
<evidence type="ECO:0000313" key="3">
    <source>
        <dbReference type="Proteomes" id="UP001346149"/>
    </source>
</evidence>
<proteinExistence type="predicted"/>
<keyword evidence="1" id="KW-1133">Transmembrane helix</keyword>
<gene>
    <name evidence="2" type="ORF">SAY86_000432</name>
</gene>
<reference evidence="2 3" key="1">
    <citation type="journal article" date="2023" name="Hortic Res">
        <title>Pangenome of water caltrop reveals structural variations and asymmetric subgenome divergence after allopolyploidization.</title>
        <authorList>
            <person name="Zhang X."/>
            <person name="Chen Y."/>
            <person name="Wang L."/>
            <person name="Yuan Y."/>
            <person name="Fang M."/>
            <person name="Shi L."/>
            <person name="Lu R."/>
            <person name="Comes H.P."/>
            <person name="Ma Y."/>
            <person name="Chen Y."/>
            <person name="Huang G."/>
            <person name="Zhou Y."/>
            <person name="Zheng Z."/>
            <person name="Qiu Y."/>
        </authorList>
    </citation>
    <scope>NUCLEOTIDE SEQUENCE [LARGE SCALE GENOMIC DNA]</scope>
    <source>
        <strain evidence="2">F231</strain>
    </source>
</reference>
<dbReference type="EMBL" id="JAXQNO010000002">
    <property type="protein sequence ID" value="KAK4802229.1"/>
    <property type="molecule type" value="Genomic_DNA"/>
</dbReference>
<accession>A0AAN7MBW8</accession>
<dbReference type="FunFam" id="3.90.550.50:FF:000006">
    <property type="entry name" value="Fringe-related protein-like"/>
    <property type="match status" value="1"/>
</dbReference>
<organism evidence="2 3">
    <name type="scientific">Trapa natans</name>
    <name type="common">Water chestnut</name>
    <dbReference type="NCBI Taxonomy" id="22666"/>
    <lineage>
        <taxon>Eukaryota</taxon>
        <taxon>Viridiplantae</taxon>
        <taxon>Streptophyta</taxon>
        <taxon>Embryophyta</taxon>
        <taxon>Tracheophyta</taxon>
        <taxon>Spermatophyta</taxon>
        <taxon>Magnoliopsida</taxon>
        <taxon>eudicotyledons</taxon>
        <taxon>Gunneridae</taxon>
        <taxon>Pentapetalae</taxon>
        <taxon>rosids</taxon>
        <taxon>malvids</taxon>
        <taxon>Myrtales</taxon>
        <taxon>Lythraceae</taxon>
        <taxon>Trapa</taxon>
    </lineage>
</organism>
<feature type="transmembrane region" description="Helical" evidence="1">
    <location>
        <begin position="28"/>
        <end position="50"/>
    </location>
</feature>
<sequence length="518" mass="58509">MKDRSLSTRRSVLVVLMATCRFRDTFSAIIKSAIAISGATLLSLLLYFSFSSSSLLSPCPGCDRFSGSLTTLRNIAVGTVAATLPEPELELPTDISHILFGIGGSASTWDNRRHYCELWWRPNITRGFIWLDESPQKNVTWPEGSPPYRVSEDTSRFEYTCWYGQRSAIRIARIVKESFDLGLSNISRWFVMGDDDTVFFTENLVTVLSKYDHNQMYYIGANSESVEQDIVHSYSMAYGGGGFAISYPLAAELVKVLDGCINRYAYMYGSDQKIHGCLTEIGVPLIKEPGFHQMDIRESAYGLLAKHPLVPLVSFHHLDYVDPLFPGMSRVGSLERLRTAYELDPDRTLQHSFCHDLARNWSVSVSWGYTVRLYPWLVIAKDLDEVPLTFKTWKSWTTEPFTFDTGPYGSNQCDRPLIYFLEGGARESGSGHTFTNYRRHVGGIGNEMECDRRGYVAARSIEMFNVSTMKFDPDTWRKAPRRQCCEVINGGDGDGGISNVLQVQIRPCNSWESVTPPW</sequence>
<evidence type="ECO:0000313" key="2">
    <source>
        <dbReference type="EMBL" id="KAK4802229.1"/>
    </source>
</evidence>